<sequence length="300" mass="34929">MGRFINPFTDYGFKKIFGQEISKDLLIDFLNDLLKGERVITDLTFLNNEQLPEWEDARALIYDIHCTTDTGEKIIVEMQNKSQAYFRERALFYLSHAVTRQGQRGDWMFDIKAVYGVFFMNFLLKDNVKLRTDIILADRETGQLFSDKMRPIFIALPVFDKEEEKCENDFERWIYVLKNMETLKRMPFKARKAVFEKLEEIADVSSLNEEENELYWRSVNAYRTHLSVLEASRLEGREEGREEGRAEGREEGREEGRAEGREEGSIEKCFSIARNLKQLGTSVDLISKATGLTPEEIAGL</sequence>
<reference evidence="2 3" key="1">
    <citation type="submission" date="2018-08" db="EMBL/GenBank/DDBJ databases">
        <title>A genome reference for cultivated species of the human gut microbiota.</title>
        <authorList>
            <person name="Zou Y."/>
            <person name="Xue W."/>
            <person name="Luo G."/>
        </authorList>
    </citation>
    <scope>NUCLEOTIDE SEQUENCE [LARGE SCALE GENOMIC DNA]</scope>
    <source>
        <strain evidence="2 3">AF19-10AC</strain>
    </source>
</reference>
<dbReference type="PANTHER" id="PTHR41317:SF1">
    <property type="entry name" value="PD-(D_E)XK NUCLEASE FAMILY TRANSPOSASE"/>
    <property type="match status" value="1"/>
</dbReference>
<evidence type="ECO:0000313" key="2">
    <source>
        <dbReference type="EMBL" id="RGT50888.1"/>
    </source>
</evidence>
<name>A0AAQ0LM32_9BACE</name>
<dbReference type="NCBIfam" id="TIGR01784">
    <property type="entry name" value="T_den_put_tspse"/>
    <property type="match status" value="1"/>
</dbReference>
<dbReference type="PANTHER" id="PTHR41317">
    <property type="entry name" value="PD-(D_E)XK NUCLEASE FAMILY TRANSPOSASE"/>
    <property type="match status" value="1"/>
</dbReference>
<accession>A0AAQ0LM32</accession>
<dbReference type="RefSeq" id="WP_115502892.1">
    <property type="nucleotide sequence ID" value="NZ_CABMMK010000004.1"/>
</dbReference>
<dbReference type="Pfam" id="PF12784">
    <property type="entry name" value="PDDEXK_2"/>
    <property type="match status" value="1"/>
</dbReference>
<protein>
    <submittedName>
        <fullName evidence="2">Rpn family recombination-promoting nuclease/putative transposase</fullName>
    </submittedName>
</protein>
<evidence type="ECO:0000313" key="3">
    <source>
        <dbReference type="Proteomes" id="UP000284772"/>
    </source>
</evidence>
<feature type="region of interest" description="Disordered" evidence="1">
    <location>
        <begin position="237"/>
        <end position="264"/>
    </location>
</feature>
<gene>
    <name evidence="2" type="ORF">DWX27_13055</name>
</gene>
<dbReference type="InterPro" id="IPR010106">
    <property type="entry name" value="RpnA"/>
</dbReference>
<comment type="caution">
    <text evidence="2">The sequence shown here is derived from an EMBL/GenBank/DDBJ whole genome shotgun (WGS) entry which is preliminary data.</text>
</comment>
<dbReference type="Proteomes" id="UP000284772">
    <property type="component" value="Unassembled WGS sequence"/>
</dbReference>
<dbReference type="AlphaFoldDB" id="A0AAQ0LM32"/>
<dbReference type="EMBL" id="QRWT01000013">
    <property type="protein sequence ID" value="RGT50888.1"/>
    <property type="molecule type" value="Genomic_DNA"/>
</dbReference>
<proteinExistence type="predicted"/>
<evidence type="ECO:0000256" key="1">
    <source>
        <dbReference type="SAM" id="MobiDB-lite"/>
    </source>
</evidence>
<organism evidence="2 3">
    <name type="scientific">Bacteroides intestinalis</name>
    <dbReference type="NCBI Taxonomy" id="329854"/>
    <lineage>
        <taxon>Bacteria</taxon>
        <taxon>Pseudomonadati</taxon>
        <taxon>Bacteroidota</taxon>
        <taxon>Bacteroidia</taxon>
        <taxon>Bacteroidales</taxon>
        <taxon>Bacteroidaceae</taxon>
        <taxon>Bacteroides</taxon>
    </lineage>
</organism>